<sequence length="235" mass="26169">MAKRIFSIVSVIRTLLDEQGAYASTPRIAEMLGMASKQLQTHYLGGTGLWRPRPGVDLNTECRLALAPFLRDLFYEKEQAGVTEPTNLLEATGDFNLPLRFRYSTSAEVEGAVAPVEWLDEHAKTHRLNCPIKGPTPDRPLISQRTAVAGLRRCRLHPASCPNLTLQYYELVPEPVYAESYASGNPEYDDAASVDTGWGEEHEPELITRTLRLLGVSLRDGMMQQAANLLTQENN</sequence>
<evidence type="ECO:0000313" key="2">
    <source>
        <dbReference type="Proteomes" id="UP000601361"/>
    </source>
</evidence>
<organism evidence="1 2">
    <name type="scientific">Hymenobacter glacieicola</name>
    <dbReference type="NCBI Taxonomy" id="1562124"/>
    <lineage>
        <taxon>Bacteria</taxon>
        <taxon>Pseudomonadati</taxon>
        <taxon>Bacteroidota</taxon>
        <taxon>Cytophagia</taxon>
        <taxon>Cytophagales</taxon>
        <taxon>Hymenobacteraceae</taxon>
        <taxon>Hymenobacter</taxon>
    </lineage>
</organism>
<protein>
    <recommendedName>
        <fullName evidence="3">HTH HARE-type domain-containing protein</fullName>
    </recommendedName>
</protein>
<comment type="caution">
    <text evidence="1">The sequence shown here is derived from an EMBL/GenBank/DDBJ whole genome shotgun (WGS) entry which is preliminary data.</text>
</comment>
<keyword evidence="2" id="KW-1185">Reference proteome</keyword>
<dbReference type="EMBL" id="BMGS01000016">
    <property type="protein sequence ID" value="GGG61262.1"/>
    <property type="molecule type" value="Genomic_DNA"/>
</dbReference>
<proteinExistence type="predicted"/>
<gene>
    <name evidence="1" type="ORF">GCM10011378_41600</name>
</gene>
<accession>A0ABQ1X8J5</accession>
<name>A0ABQ1X8J5_9BACT</name>
<dbReference type="Proteomes" id="UP000601361">
    <property type="component" value="Unassembled WGS sequence"/>
</dbReference>
<dbReference type="RefSeq" id="WP_188559787.1">
    <property type="nucleotide sequence ID" value="NZ_BMGS01000016.1"/>
</dbReference>
<reference evidence="2" key="1">
    <citation type="journal article" date="2019" name="Int. J. Syst. Evol. Microbiol.">
        <title>The Global Catalogue of Microorganisms (GCM) 10K type strain sequencing project: providing services to taxonomists for standard genome sequencing and annotation.</title>
        <authorList>
            <consortium name="The Broad Institute Genomics Platform"/>
            <consortium name="The Broad Institute Genome Sequencing Center for Infectious Disease"/>
            <person name="Wu L."/>
            <person name="Ma J."/>
        </authorList>
    </citation>
    <scope>NUCLEOTIDE SEQUENCE [LARGE SCALE GENOMIC DNA]</scope>
    <source>
        <strain evidence="2">CGMCC 1.12990</strain>
    </source>
</reference>
<evidence type="ECO:0008006" key="3">
    <source>
        <dbReference type="Google" id="ProtNLM"/>
    </source>
</evidence>
<evidence type="ECO:0000313" key="1">
    <source>
        <dbReference type="EMBL" id="GGG61262.1"/>
    </source>
</evidence>